<organism evidence="2 3">
    <name type="scientific">Methylomonas methanica (strain DSM 25384 / MC09)</name>
    <dbReference type="NCBI Taxonomy" id="857087"/>
    <lineage>
        <taxon>Bacteria</taxon>
        <taxon>Pseudomonadati</taxon>
        <taxon>Pseudomonadota</taxon>
        <taxon>Gammaproteobacteria</taxon>
        <taxon>Methylococcales</taxon>
        <taxon>Methylococcaceae</taxon>
        <taxon>Methylomonas</taxon>
    </lineage>
</organism>
<reference key="2">
    <citation type="submission" date="2011-05" db="EMBL/GenBank/DDBJ databases">
        <title>Complete genome sequence of the aerobic marine methanotroph Methylomonas methanica MC09.</title>
        <authorList>
            <person name="Boden R."/>
            <person name="Cunliffe M."/>
            <person name="Scanlan J."/>
            <person name="Moussard H."/>
            <person name="Kits K.D."/>
            <person name="Klotz M."/>
            <person name="Jetten M."/>
            <person name="Vuilleumier S."/>
            <person name="Han J."/>
            <person name="Peters L."/>
            <person name="Mikhailova N."/>
            <person name="Teshima H."/>
            <person name="Tapia R."/>
            <person name="Kyrpides N."/>
            <person name="Ivanova N."/>
            <person name="Pagani I."/>
            <person name="Cheng J.-F."/>
            <person name="Goodwin L."/>
            <person name="Han C."/>
            <person name="Hauser L."/>
            <person name="Land M."/>
            <person name="Lapidus A."/>
            <person name="Lucas S."/>
            <person name="Pitluck S."/>
            <person name="Woyke T."/>
            <person name="Stein L.Y."/>
            <person name="Murrell C."/>
        </authorList>
    </citation>
    <scope>NUCLEOTIDE SEQUENCE</scope>
    <source>
        <strain>MC09</strain>
    </source>
</reference>
<dbReference type="RefSeq" id="WP_013820042.1">
    <property type="nucleotide sequence ID" value="NC_015572.1"/>
</dbReference>
<sequence length="157" mass="17341">MKRYISLVLLNAVLLGCASEPPVQPPPPPPTIVNLQIETSADLNADINGNGAPLMLRIYELREQSNFNSADFFAIFNNEKATLAADLVRKQELLLQPGETKSLSLNPDNDVQSIGFFAGFRQLDTAQWRAVASVKEHQTQSVQIKLKNNQLTVEVPN</sequence>
<reference evidence="3" key="3">
    <citation type="submission" date="2011-05" db="EMBL/GenBank/DDBJ databases">
        <title>Complete sequence of Methylomonas methanica MC09.</title>
        <authorList>
            <consortium name="US DOE Joint Genome Institute"/>
            <person name="Lucas S."/>
            <person name="Han J."/>
            <person name="Lapidus A."/>
            <person name="Cheng J.-F."/>
            <person name="Goodwin L."/>
            <person name="Pitluck S."/>
            <person name="Peters L."/>
            <person name="Mikhailova N."/>
            <person name="Teshima H."/>
            <person name="Han C."/>
            <person name="Tapia R."/>
            <person name="Land M."/>
            <person name="Hauser L."/>
            <person name="Kyrpides N."/>
            <person name="Ivanova N."/>
            <person name="Pagani I."/>
            <person name="Stein L."/>
            <person name="Woyke T."/>
        </authorList>
    </citation>
    <scope>NUCLEOTIDE SEQUENCE [LARGE SCALE GENOMIC DNA]</scope>
    <source>
        <strain evidence="3">MC09</strain>
    </source>
</reference>
<proteinExistence type="predicted"/>
<dbReference type="NCBIfam" id="TIGR03352">
    <property type="entry name" value="VI_chp_3"/>
    <property type="match status" value="1"/>
</dbReference>
<evidence type="ECO:0000313" key="3">
    <source>
        <dbReference type="Proteomes" id="UP000008888"/>
    </source>
</evidence>
<dbReference type="Proteomes" id="UP000008888">
    <property type="component" value="Chromosome"/>
</dbReference>
<feature type="chain" id="PRO_5003396925" evidence="1">
    <location>
        <begin position="19"/>
        <end position="157"/>
    </location>
</feature>
<dbReference type="KEGG" id="mmt:Metme_3448"/>
<dbReference type="HOGENOM" id="CLU_092347_1_1_6"/>
<dbReference type="InterPro" id="IPR017734">
    <property type="entry name" value="T6SS_SciN"/>
</dbReference>
<dbReference type="Gene3D" id="2.60.40.4150">
    <property type="entry name" value="Type VI secretion system, lipoprotein SciN"/>
    <property type="match status" value="1"/>
</dbReference>
<reference evidence="2 3" key="1">
    <citation type="journal article" date="2011" name="J. Bacteriol.">
        <title>Complete Genome Sequence of the Aerobic Marine Methanotroph Methylomonas methanica MC09.</title>
        <authorList>
            <person name="Boden R."/>
            <person name="Cunliffe M."/>
            <person name="Scanlan J."/>
            <person name="Moussard H."/>
            <person name="Kits K.D."/>
            <person name="Klotz M.G."/>
            <person name="Jetten M.S."/>
            <person name="Vuilleumier S."/>
            <person name="Han J."/>
            <person name="Peters L."/>
            <person name="Mikhailova N."/>
            <person name="Teshima H."/>
            <person name="Tapia R."/>
            <person name="Kyrpides N."/>
            <person name="Ivanova N."/>
            <person name="Pagani I."/>
            <person name="Cheng J.F."/>
            <person name="Goodwin L."/>
            <person name="Han C."/>
            <person name="Hauser L."/>
            <person name="Land M.L."/>
            <person name="Lapidus A."/>
            <person name="Lucas S."/>
            <person name="Pitluck S."/>
            <person name="Woyke T."/>
            <person name="Stein L."/>
            <person name="Murrell J.C."/>
        </authorList>
    </citation>
    <scope>NUCLEOTIDE SEQUENCE [LARGE SCALE GENOMIC DNA]</scope>
    <source>
        <strain evidence="2 3">MC09</strain>
    </source>
</reference>
<keyword evidence="3" id="KW-1185">Reference proteome</keyword>
<evidence type="ECO:0000313" key="2">
    <source>
        <dbReference type="EMBL" id="AEG01817.1"/>
    </source>
</evidence>
<feature type="signal peptide" evidence="1">
    <location>
        <begin position="1"/>
        <end position="18"/>
    </location>
</feature>
<dbReference type="OrthoDB" id="5471061at2"/>
<dbReference type="PROSITE" id="PS51257">
    <property type="entry name" value="PROKAR_LIPOPROTEIN"/>
    <property type="match status" value="1"/>
</dbReference>
<evidence type="ECO:0000256" key="1">
    <source>
        <dbReference type="SAM" id="SignalP"/>
    </source>
</evidence>
<dbReference type="PANTHER" id="PTHR37625:SF4">
    <property type="entry name" value="OUTER MEMBRANE LIPOPROTEIN"/>
    <property type="match status" value="1"/>
</dbReference>
<dbReference type="AlphaFoldDB" id="G0A723"/>
<dbReference type="InterPro" id="IPR038706">
    <property type="entry name" value="Type_VI_SciN-like_sf"/>
</dbReference>
<dbReference type="EMBL" id="CP002738">
    <property type="protein sequence ID" value="AEG01817.1"/>
    <property type="molecule type" value="Genomic_DNA"/>
</dbReference>
<keyword evidence="2" id="KW-0449">Lipoprotein</keyword>
<gene>
    <name evidence="2" type="ordered locus">Metme_3448</name>
</gene>
<protein>
    <submittedName>
        <fullName evidence="2">Type VI secretion lipoprotein, VC_A0113 family</fullName>
    </submittedName>
</protein>
<dbReference type="Pfam" id="PF12790">
    <property type="entry name" value="T6SS-SciN"/>
    <property type="match status" value="1"/>
</dbReference>
<accession>G0A723</accession>
<keyword evidence="1" id="KW-0732">Signal</keyword>
<dbReference type="PANTHER" id="PTHR37625">
    <property type="entry name" value="OUTER MEMBRANE LIPOPROTEIN-RELATED"/>
    <property type="match status" value="1"/>
</dbReference>
<dbReference type="eggNOG" id="COG3521">
    <property type="taxonomic scope" value="Bacteria"/>
</dbReference>
<name>G0A723_METMM</name>
<dbReference type="STRING" id="857087.Metme_3448"/>